<proteinExistence type="predicted"/>
<name>A0A5C1AFY3_9BACT</name>
<keyword evidence="1" id="KW-0812">Transmembrane</keyword>
<sequence length="61" mass="6413">MTRRRFTSAGVLFSFMWLACFAATVIPGSDASYAQWFIGNGLAFLAGGALAFAATKSATQS</sequence>
<feature type="transmembrane region" description="Helical" evidence="1">
    <location>
        <begin position="32"/>
        <end position="54"/>
    </location>
</feature>
<keyword evidence="1" id="KW-1133">Transmembrane helix</keyword>
<feature type="chain" id="PRO_5022745906" evidence="2">
    <location>
        <begin position="23"/>
        <end position="61"/>
    </location>
</feature>
<organism evidence="3 4">
    <name type="scientific">Limnoglobus roseus</name>
    <dbReference type="NCBI Taxonomy" id="2598579"/>
    <lineage>
        <taxon>Bacteria</taxon>
        <taxon>Pseudomonadati</taxon>
        <taxon>Planctomycetota</taxon>
        <taxon>Planctomycetia</taxon>
        <taxon>Gemmatales</taxon>
        <taxon>Gemmataceae</taxon>
        <taxon>Limnoglobus</taxon>
    </lineage>
</organism>
<protein>
    <submittedName>
        <fullName evidence="3">Uncharacterized protein</fullName>
    </submittedName>
</protein>
<keyword evidence="4" id="KW-1185">Reference proteome</keyword>
<evidence type="ECO:0000256" key="1">
    <source>
        <dbReference type="SAM" id="Phobius"/>
    </source>
</evidence>
<dbReference type="Proteomes" id="UP000324974">
    <property type="component" value="Chromosome"/>
</dbReference>
<keyword evidence="1" id="KW-0472">Membrane</keyword>
<feature type="signal peptide" evidence="2">
    <location>
        <begin position="1"/>
        <end position="22"/>
    </location>
</feature>
<evidence type="ECO:0000256" key="2">
    <source>
        <dbReference type="SAM" id="SignalP"/>
    </source>
</evidence>
<dbReference type="KEGG" id="lrs:PX52LOC_04505"/>
<reference evidence="4" key="1">
    <citation type="submission" date="2019-08" db="EMBL/GenBank/DDBJ databases">
        <title>Limnoglobus roseus gen. nov., sp. nov., a novel freshwater planctomycete with a giant genome from the family Gemmataceae.</title>
        <authorList>
            <person name="Kulichevskaya I.S."/>
            <person name="Naumoff D.G."/>
            <person name="Miroshnikov K."/>
            <person name="Ivanova A."/>
            <person name="Philippov D.A."/>
            <person name="Hakobyan A."/>
            <person name="Rijpstra I.C."/>
            <person name="Sinninghe Damste J.S."/>
            <person name="Liesack W."/>
            <person name="Dedysh S.N."/>
        </authorList>
    </citation>
    <scope>NUCLEOTIDE SEQUENCE [LARGE SCALE GENOMIC DNA]</scope>
    <source>
        <strain evidence="4">PX52</strain>
    </source>
</reference>
<dbReference type="PROSITE" id="PS51257">
    <property type="entry name" value="PROKAR_LIPOPROTEIN"/>
    <property type="match status" value="1"/>
</dbReference>
<evidence type="ECO:0000313" key="3">
    <source>
        <dbReference type="EMBL" id="QEL17515.1"/>
    </source>
</evidence>
<keyword evidence="2" id="KW-0732">Signal</keyword>
<dbReference type="EMBL" id="CP042425">
    <property type="protein sequence ID" value="QEL17515.1"/>
    <property type="molecule type" value="Genomic_DNA"/>
</dbReference>
<evidence type="ECO:0000313" key="4">
    <source>
        <dbReference type="Proteomes" id="UP000324974"/>
    </source>
</evidence>
<accession>A0A5C1AFY3</accession>
<dbReference type="AlphaFoldDB" id="A0A5C1AFY3"/>
<gene>
    <name evidence="3" type="ORF">PX52LOC_04505</name>
</gene>